<keyword evidence="1" id="KW-1133">Transmembrane helix</keyword>
<keyword evidence="1" id="KW-0812">Transmembrane</keyword>
<reference evidence="2 3" key="1">
    <citation type="submission" date="2011-04" db="EMBL/GenBank/DDBJ databases">
        <title>The Genome Sequence of Clostridium citroniae WAL-19142.</title>
        <authorList>
            <consortium name="The Broad Institute Genome Sequencing Platform"/>
            <person name="Earl A."/>
            <person name="Ward D."/>
            <person name="Feldgarden M."/>
            <person name="Gevers D."/>
            <person name="Warren Y.A."/>
            <person name="Tyrrell K.L."/>
            <person name="Citron D.M."/>
            <person name="Goldstein E.J."/>
            <person name="Daigneault M."/>
            <person name="Allen-Vercoe E."/>
            <person name="Young S.K."/>
            <person name="Zeng Q."/>
            <person name="Gargeya S."/>
            <person name="Fitzgerald M."/>
            <person name="Haas B."/>
            <person name="Abouelleil A."/>
            <person name="Alvarado L."/>
            <person name="Arachchi H.M."/>
            <person name="Berlin A."/>
            <person name="Brown A."/>
            <person name="Chapman S.B."/>
            <person name="Chen Z."/>
            <person name="Dunbar C."/>
            <person name="Freedman E."/>
            <person name="Gearin G."/>
            <person name="Gellesch M."/>
            <person name="Goldberg J."/>
            <person name="Griggs A."/>
            <person name="Gujja S."/>
            <person name="Heilman E.R."/>
            <person name="Heiman D."/>
            <person name="Howarth C."/>
            <person name="Larson L."/>
            <person name="Lui A."/>
            <person name="MacDonald P.J."/>
            <person name="Mehta T."/>
            <person name="Montmayeur A."/>
            <person name="Murphy C."/>
            <person name="Neiman D."/>
            <person name="Pearson M."/>
            <person name="Priest M."/>
            <person name="Roberts A."/>
            <person name="Saif S."/>
            <person name="Shea T."/>
            <person name="Shenoy N."/>
            <person name="Sisk P."/>
            <person name="Stolte C."/>
            <person name="Sykes S."/>
            <person name="White J."/>
            <person name="Yandava C."/>
            <person name="Wortman J."/>
            <person name="Nusbaum C."/>
            <person name="Birren B."/>
        </authorList>
    </citation>
    <scope>NUCLEOTIDE SEQUENCE [LARGE SCALE GENOMIC DNA]</scope>
    <source>
        <strain evidence="2 3">WAL-19142</strain>
    </source>
</reference>
<dbReference type="OrthoDB" id="1957109at2"/>
<keyword evidence="1" id="KW-0472">Membrane</keyword>
<dbReference type="RefSeq" id="WP_007862891.1">
    <property type="nucleotide sequence ID" value="NZ_KQ235876.1"/>
</dbReference>
<dbReference type="GO" id="GO:0007165">
    <property type="term" value="P:signal transduction"/>
    <property type="evidence" value="ECO:0007669"/>
    <property type="project" value="InterPro"/>
</dbReference>
<name>A0A0J9CCC2_9FIRM</name>
<evidence type="ECO:0000313" key="3">
    <source>
        <dbReference type="Proteomes" id="UP000037392"/>
    </source>
</evidence>
<comment type="caution">
    <text evidence="2">The sequence shown here is derived from an EMBL/GenBank/DDBJ whole genome shotgun (WGS) entry which is preliminary data.</text>
</comment>
<dbReference type="InterPro" id="IPR036061">
    <property type="entry name" value="CheW-like_dom_sf"/>
</dbReference>
<dbReference type="GeneID" id="93164744"/>
<proteinExistence type="predicted"/>
<dbReference type="GO" id="GO:0006935">
    <property type="term" value="P:chemotaxis"/>
    <property type="evidence" value="ECO:0007669"/>
    <property type="project" value="InterPro"/>
</dbReference>
<evidence type="ECO:0000313" key="2">
    <source>
        <dbReference type="EMBL" id="KMW22762.1"/>
    </source>
</evidence>
<organism evidence="2 3">
    <name type="scientific">[Clostridium] citroniae WAL-19142</name>
    <dbReference type="NCBI Taxonomy" id="742734"/>
    <lineage>
        <taxon>Bacteria</taxon>
        <taxon>Bacillati</taxon>
        <taxon>Bacillota</taxon>
        <taxon>Clostridia</taxon>
        <taxon>Lachnospirales</taxon>
        <taxon>Lachnospiraceae</taxon>
        <taxon>Enterocloster</taxon>
    </lineage>
</organism>
<dbReference type="Proteomes" id="UP000037392">
    <property type="component" value="Unassembled WGS sequence"/>
</dbReference>
<evidence type="ECO:0008006" key="4">
    <source>
        <dbReference type="Google" id="ProtNLM"/>
    </source>
</evidence>
<dbReference type="SUPFAM" id="SSF50341">
    <property type="entry name" value="CheW-like"/>
    <property type="match status" value="1"/>
</dbReference>
<evidence type="ECO:0000256" key="1">
    <source>
        <dbReference type="SAM" id="Phobius"/>
    </source>
</evidence>
<gene>
    <name evidence="2" type="ORF">HMPREF9470_01297</name>
</gene>
<sequence>MDRLRDSYLLFYLAGFSFLLPLQWVERVSAMSERDPELPLAVGGGMEFPPVETGQPYLIIVRCRDLRFGIGAESVAGLAEIGEERIHGIPEGVMSSHNRYLKAMALLEGEDGGYDPAFVLDPLAMGLE</sequence>
<feature type="transmembrane region" description="Helical" evidence="1">
    <location>
        <begin position="7"/>
        <end position="25"/>
    </location>
</feature>
<dbReference type="AlphaFoldDB" id="A0A0J9CCC2"/>
<dbReference type="PATRIC" id="fig|742734.4.peg.1391"/>
<dbReference type="EMBL" id="ADLK01000008">
    <property type="protein sequence ID" value="KMW22762.1"/>
    <property type="molecule type" value="Genomic_DNA"/>
</dbReference>
<protein>
    <recommendedName>
        <fullName evidence="4">CheW-like domain-containing protein</fullName>
    </recommendedName>
</protein>
<accession>A0A0J9CCC2</accession>